<evidence type="ECO:0000313" key="3">
    <source>
        <dbReference type="Proteomes" id="UP000573327"/>
    </source>
</evidence>
<name>A0A7W7WF32_9ACTN</name>
<dbReference type="Pfam" id="PF00561">
    <property type="entry name" value="Abhydrolase_1"/>
    <property type="match status" value="1"/>
</dbReference>
<dbReference type="InterPro" id="IPR000073">
    <property type="entry name" value="AB_hydrolase_1"/>
</dbReference>
<dbReference type="GO" id="GO:0003824">
    <property type="term" value="F:catalytic activity"/>
    <property type="evidence" value="ECO:0007669"/>
    <property type="project" value="UniProtKB-ARBA"/>
</dbReference>
<proteinExistence type="predicted"/>
<dbReference type="SUPFAM" id="SSF53474">
    <property type="entry name" value="alpha/beta-Hydrolases"/>
    <property type="match status" value="1"/>
</dbReference>
<dbReference type="AlphaFoldDB" id="A0A7W7WF32"/>
<evidence type="ECO:0000313" key="2">
    <source>
        <dbReference type="EMBL" id="MBB4945372.1"/>
    </source>
</evidence>
<dbReference type="InterPro" id="IPR050471">
    <property type="entry name" value="AB_hydrolase"/>
</dbReference>
<sequence>MPYFETADGTRLHFADWGPADGRTLVFTSGAYFGAEMWEHQMLPLATEGFRCVALERRGHGRSENCWTGYDLDTLAEDLAALLDHLDLTEVTLVGHSVGTAEVVRCLTRYGSDRVAGAVLVAGPVPGIVRSADLPEGMDPAVIEAANATMSADRAKFFHAIRDPFFGVGLPGVEISPEHMEYLIGAALTATPKAVREVSDLLVTLDLTAELPKIDVPVLVVHGTHDVWNPVELTGRRSAELIPDSTLTVYQDAAHGLFATHAARLTDDLRAFAAR</sequence>
<keyword evidence="3" id="KW-1185">Reference proteome</keyword>
<protein>
    <submittedName>
        <fullName evidence="2">Pimeloyl-ACP methyl ester carboxylesterase</fullName>
    </submittedName>
</protein>
<feature type="domain" description="AB hydrolase-1" evidence="1">
    <location>
        <begin position="25"/>
        <end position="261"/>
    </location>
</feature>
<evidence type="ECO:0000259" key="1">
    <source>
        <dbReference type="Pfam" id="PF00561"/>
    </source>
</evidence>
<dbReference type="PANTHER" id="PTHR43433:SF3">
    <property type="entry name" value="NON-HEME CHLOROPEROXIDASE"/>
    <property type="match status" value="1"/>
</dbReference>
<comment type="caution">
    <text evidence="2">The sequence shown here is derived from an EMBL/GenBank/DDBJ whole genome shotgun (WGS) entry which is preliminary data.</text>
</comment>
<dbReference type="RefSeq" id="WP_184911788.1">
    <property type="nucleotide sequence ID" value="NZ_JACHJR010000001.1"/>
</dbReference>
<reference evidence="2 3" key="1">
    <citation type="submission" date="2020-08" db="EMBL/GenBank/DDBJ databases">
        <title>Sequencing the genomes of 1000 actinobacteria strains.</title>
        <authorList>
            <person name="Klenk H.-P."/>
        </authorList>
    </citation>
    <scope>NUCLEOTIDE SEQUENCE [LARGE SCALE GENOMIC DNA]</scope>
    <source>
        <strain evidence="2 3">DSM 44786</strain>
    </source>
</reference>
<dbReference type="EMBL" id="JACHJR010000001">
    <property type="protein sequence ID" value="MBB4945372.1"/>
    <property type="molecule type" value="Genomic_DNA"/>
</dbReference>
<dbReference type="Gene3D" id="3.40.50.1820">
    <property type="entry name" value="alpha/beta hydrolase"/>
    <property type="match status" value="1"/>
</dbReference>
<dbReference type="Proteomes" id="UP000573327">
    <property type="component" value="Unassembled WGS sequence"/>
</dbReference>
<organism evidence="2 3">
    <name type="scientific">Kitasatospora gansuensis</name>
    <dbReference type="NCBI Taxonomy" id="258050"/>
    <lineage>
        <taxon>Bacteria</taxon>
        <taxon>Bacillati</taxon>
        <taxon>Actinomycetota</taxon>
        <taxon>Actinomycetes</taxon>
        <taxon>Kitasatosporales</taxon>
        <taxon>Streptomycetaceae</taxon>
        <taxon>Kitasatospora</taxon>
    </lineage>
</organism>
<accession>A0A7W7WF32</accession>
<gene>
    <name evidence="2" type="ORF">F4556_000907</name>
</gene>
<dbReference type="InterPro" id="IPR029058">
    <property type="entry name" value="AB_hydrolase_fold"/>
</dbReference>
<dbReference type="PANTHER" id="PTHR43433">
    <property type="entry name" value="HYDROLASE, ALPHA/BETA FOLD FAMILY PROTEIN"/>
    <property type="match status" value="1"/>
</dbReference>